<keyword evidence="2" id="KW-1185">Reference proteome</keyword>
<dbReference type="Proteomes" id="UP000220246">
    <property type="component" value="Unassembled WGS sequence"/>
</dbReference>
<name>A0A2A7UUK5_COMTR</name>
<reference evidence="2" key="1">
    <citation type="submission" date="2017-09" db="EMBL/GenBank/DDBJ databases">
        <title>FDA dAtabase for Regulatory Grade micrObial Sequences (FDA-ARGOS): Supporting development and validation of Infectious Disease Dx tests.</title>
        <authorList>
            <person name="Minogue T."/>
            <person name="Wolcott M."/>
            <person name="Wasieloski L."/>
            <person name="Aguilar W."/>
            <person name="Moore D."/>
            <person name="Tallon L."/>
            <person name="Sadzewicz L."/>
            <person name="Ott S."/>
            <person name="Zhao X."/>
            <person name="Nagaraj S."/>
            <person name="Vavikolanu K."/>
            <person name="Aluvathingal J."/>
            <person name="Nadendla S."/>
            <person name="Sichtig H."/>
        </authorList>
    </citation>
    <scope>NUCLEOTIDE SEQUENCE [LARGE SCALE GENOMIC DNA]</scope>
    <source>
        <strain evidence="2">FDAARGOS_394</strain>
    </source>
</reference>
<evidence type="ECO:0000313" key="1">
    <source>
        <dbReference type="EMBL" id="PEH88995.1"/>
    </source>
</evidence>
<gene>
    <name evidence="1" type="ORF">CRM82_10710</name>
</gene>
<accession>A0A2A7UUK5</accession>
<organism evidence="1 2">
    <name type="scientific">Comamonas terrigena</name>
    <dbReference type="NCBI Taxonomy" id="32013"/>
    <lineage>
        <taxon>Bacteria</taxon>
        <taxon>Pseudomonadati</taxon>
        <taxon>Pseudomonadota</taxon>
        <taxon>Betaproteobacteria</taxon>
        <taxon>Burkholderiales</taxon>
        <taxon>Comamonadaceae</taxon>
        <taxon>Comamonas</taxon>
    </lineage>
</organism>
<proteinExistence type="predicted"/>
<dbReference type="EMBL" id="PDEA01000001">
    <property type="protein sequence ID" value="PEH88995.1"/>
    <property type="molecule type" value="Genomic_DNA"/>
</dbReference>
<comment type="caution">
    <text evidence="1">The sequence shown here is derived from an EMBL/GenBank/DDBJ whole genome shotgun (WGS) entry which is preliminary data.</text>
</comment>
<protein>
    <submittedName>
        <fullName evidence="1">Uncharacterized protein</fullName>
    </submittedName>
</protein>
<evidence type="ECO:0000313" key="2">
    <source>
        <dbReference type="Proteomes" id="UP000220246"/>
    </source>
</evidence>
<dbReference type="AlphaFoldDB" id="A0A2A7UUK5"/>
<sequence>MVVMAAGAALVAGAAERQQRQSDPQKVDVATMLACRYDVPTYNEYAMALGTAGEGAAGMGLTRIADESNPFMHEYDLAAPVEVLGYRTQRVALASGALMAVLDNVKPQEVAHKLGIEEALRDDSFKYMAMRVAHHTQEKVGSSTINTVISHEVSTVVTHPGKVLVGCSYRVNTF</sequence>